<evidence type="ECO:0000256" key="4">
    <source>
        <dbReference type="ARBA" id="ARBA00023157"/>
    </source>
</evidence>
<keyword evidence="5" id="KW-0676">Redox-active center</keyword>
<dbReference type="CDD" id="cd02966">
    <property type="entry name" value="TlpA_like_family"/>
    <property type="match status" value="1"/>
</dbReference>
<evidence type="ECO:0000259" key="7">
    <source>
        <dbReference type="PROSITE" id="PS51352"/>
    </source>
</evidence>
<evidence type="ECO:0000256" key="2">
    <source>
        <dbReference type="ARBA" id="ARBA00022748"/>
    </source>
</evidence>
<dbReference type="Proteomes" id="UP000655410">
    <property type="component" value="Unassembled WGS sequence"/>
</dbReference>
<feature type="chain" id="PRO_5045677002" description="Thioredoxin domain-containing protein" evidence="6">
    <location>
        <begin position="23"/>
        <end position="188"/>
    </location>
</feature>
<dbReference type="InterPro" id="IPR013766">
    <property type="entry name" value="Thioredoxin_domain"/>
</dbReference>
<sequence>MIRRSVAAGAALVAVLSLGACSALGSTSNNSTATGDGTVTTIAAKHRAKPVAFTGTTLDGKRLDIADYRGKVVVLNIWGAWCAPCREEAPEMVKVARELPASEVAFVGIDVRETSKANAEAFIRSYDIPWPSIDDQGGATLLALRGVVPPTVTPSTLVLDPKGRVAARILGPVPSAITLKDLVEDAAS</sequence>
<evidence type="ECO:0000313" key="9">
    <source>
        <dbReference type="Proteomes" id="UP000655410"/>
    </source>
</evidence>
<evidence type="ECO:0000256" key="1">
    <source>
        <dbReference type="ARBA" id="ARBA00004196"/>
    </source>
</evidence>
<keyword evidence="6" id="KW-0732">Signal</keyword>
<protein>
    <recommendedName>
        <fullName evidence="7">Thioredoxin domain-containing protein</fullName>
    </recommendedName>
</protein>
<feature type="signal peptide" evidence="6">
    <location>
        <begin position="1"/>
        <end position="22"/>
    </location>
</feature>
<dbReference type="RefSeq" id="WP_188785369.1">
    <property type="nucleotide sequence ID" value="NZ_BMNI01000017.1"/>
</dbReference>
<dbReference type="InterPro" id="IPR017937">
    <property type="entry name" value="Thioredoxin_CS"/>
</dbReference>
<feature type="domain" description="Thioredoxin" evidence="7">
    <location>
        <begin position="44"/>
        <end position="188"/>
    </location>
</feature>
<keyword evidence="3" id="KW-0812">Transmembrane</keyword>
<dbReference type="InterPro" id="IPR036249">
    <property type="entry name" value="Thioredoxin-like_sf"/>
</dbReference>
<dbReference type="PROSITE" id="PS51257">
    <property type="entry name" value="PROKAR_LIPOPROTEIN"/>
    <property type="match status" value="1"/>
</dbReference>
<keyword evidence="2" id="KW-0201">Cytochrome c-type biogenesis</keyword>
<gene>
    <name evidence="8" type="ORF">GCM10011584_34480</name>
</gene>
<keyword evidence="4" id="KW-1015">Disulfide bond</keyword>
<dbReference type="Pfam" id="PF00578">
    <property type="entry name" value="AhpC-TSA"/>
    <property type="match status" value="1"/>
</dbReference>
<organism evidence="8 9">
    <name type="scientific">Nocardioides phosphati</name>
    <dbReference type="NCBI Taxonomy" id="1867775"/>
    <lineage>
        <taxon>Bacteria</taxon>
        <taxon>Bacillati</taxon>
        <taxon>Actinomycetota</taxon>
        <taxon>Actinomycetes</taxon>
        <taxon>Propionibacteriales</taxon>
        <taxon>Nocardioidaceae</taxon>
        <taxon>Nocardioides</taxon>
    </lineage>
</organism>
<comment type="subcellular location">
    <subcellularLocation>
        <location evidence="1">Cell envelope</location>
    </subcellularLocation>
</comment>
<dbReference type="PROSITE" id="PS00194">
    <property type="entry name" value="THIOREDOXIN_1"/>
    <property type="match status" value="1"/>
</dbReference>
<comment type="caution">
    <text evidence="8">The sequence shown here is derived from an EMBL/GenBank/DDBJ whole genome shotgun (WGS) entry which is preliminary data.</text>
</comment>
<reference evidence="9" key="1">
    <citation type="journal article" date="2019" name="Int. J. Syst. Evol. Microbiol.">
        <title>The Global Catalogue of Microorganisms (GCM) 10K type strain sequencing project: providing services to taxonomists for standard genome sequencing and annotation.</title>
        <authorList>
            <consortium name="The Broad Institute Genomics Platform"/>
            <consortium name="The Broad Institute Genome Sequencing Center for Infectious Disease"/>
            <person name="Wu L."/>
            <person name="Ma J."/>
        </authorList>
    </citation>
    <scope>NUCLEOTIDE SEQUENCE [LARGE SCALE GENOMIC DNA]</scope>
    <source>
        <strain evidence="9">CGMCC 4.7371</strain>
    </source>
</reference>
<evidence type="ECO:0000256" key="3">
    <source>
        <dbReference type="ARBA" id="ARBA00022968"/>
    </source>
</evidence>
<dbReference type="PROSITE" id="PS51352">
    <property type="entry name" value="THIOREDOXIN_2"/>
    <property type="match status" value="1"/>
</dbReference>
<proteinExistence type="predicted"/>
<dbReference type="InterPro" id="IPR000866">
    <property type="entry name" value="AhpC/TSA"/>
</dbReference>
<dbReference type="EMBL" id="BMNI01000017">
    <property type="protein sequence ID" value="GGO94139.1"/>
    <property type="molecule type" value="Genomic_DNA"/>
</dbReference>
<evidence type="ECO:0000256" key="6">
    <source>
        <dbReference type="SAM" id="SignalP"/>
    </source>
</evidence>
<dbReference type="PANTHER" id="PTHR42852">
    <property type="entry name" value="THIOL:DISULFIDE INTERCHANGE PROTEIN DSBE"/>
    <property type="match status" value="1"/>
</dbReference>
<keyword evidence="9" id="KW-1185">Reference proteome</keyword>
<dbReference type="Gene3D" id="3.40.30.10">
    <property type="entry name" value="Glutaredoxin"/>
    <property type="match status" value="1"/>
</dbReference>
<evidence type="ECO:0000313" key="8">
    <source>
        <dbReference type="EMBL" id="GGO94139.1"/>
    </source>
</evidence>
<keyword evidence="3" id="KW-0735">Signal-anchor</keyword>
<dbReference type="InterPro" id="IPR050553">
    <property type="entry name" value="Thioredoxin_ResA/DsbE_sf"/>
</dbReference>
<dbReference type="SUPFAM" id="SSF52833">
    <property type="entry name" value="Thioredoxin-like"/>
    <property type="match status" value="1"/>
</dbReference>
<name>A0ABQ2NDS5_9ACTN</name>
<dbReference type="PANTHER" id="PTHR42852:SF6">
    <property type="entry name" value="THIOL:DISULFIDE INTERCHANGE PROTEIN DSBE"/>
    <property type="match status" value="1"/>
</dbReference>
<evidence type="ECO:0000256" key="5">
    <source>
        <dbReference type="ARBA" id="ARBA00023284"/>
    </source>
</evidence>
<accession>A0ABQ2NDS5</accession>